<evidence type="ECO:0000313" key="2">
    <source>
        <dbReference type="EMBL" id="QEC73263.1"/>
    </source>
</evidence>
<organism evidence="2 3">
    <name type="scientific">Arachidicoccus ginsenosidivorans</name>
    <dbReference type="NCBI Taxonomy" id="496057"/>
    <lineage>
        <taxon>Bacteria</taxon>
        <taxon>Pseudomonadati</taxon>
        <taxon>Bacteroidota</taxon>
        <taxon>Chitinophagia</taxon>
        <taxon>Chitinophagales</taxon>
        <taxon>Chitinophagaceae</taxon>
        <taxon>Arachidicoccus</taxon>
    </lineage>
</organism>
<accession>A0A5B8VPU8</accession>
<dbReference type="AlphaFoldDB" id="A0A5B8VPU8"/>
<feature type="domain" description="Outer membrane protein beta-barrel" evidence="1">
    <location>
        <begin position="398"/>
        <end position="788"/>
    </location>
</feature>
<dbReference type="SUPFAM" id="SSF56935">
    <property type="entry name" value="Porins"/>
    <property type="match status" value="1"/>
</dbReference>
<dbReference type="EMBL" id="CP042434">
    <property type="protein sequence ID" value="QEC73263.1"/>
    <property type="molecule type" value="Genomic_DNA"/>
</dbReference>
<name>A0A5B8VPU8_9BACT</name>
<protein>
    <submittedName>
        <fullName evidence="2">Outer membrane beta-barrel protein</fullName>
    </submittedName>
</protein>
<dbReference type="KEGG" id="agi:FSB73_17880"/>
<dbReference type="InterPro" id="IPR008969">
    <property type="entry name" value="CarboxyPept-like_regulatory"/>
</dbReference>
<dbReference type="Pfam" id="PF14905">
    <property type="entry name" value="OMP_b-brl_3"/>
    <property type="match status" value="1"/>
</dbReference>
<evidence type="ECO:0000313" key="3">
    <source>
        <dbReference type="Proteomes" id="UP000321291"/>
    </source>
</evidence>
<dbReference type="Gene3D" id="2.60.40.1120">
    <property type="entry name" value="Carboxypeptidase-like, regulatory domain"/>
    <property type="match status" value="1"/>
</dbReference>
<dbReference type="SUPFAM" id="SSF49464">
    <property type="entry name" value="Carboxypeptidase regulatory domain-like"/>
    <property type="match status" value="1"/>
</dbReference>
<evidence type="ECO:0000259" key="1">
    <source>
        <dbReference type="Pfam" id="PF14905"/>
    </source>
</evidence>
<dbReference type="OrthoDB" id="905812at2"/>
<keyword evidence="3" id="KW-1185">Reference proteome</keyword>
<dbReference type="RefSeq" id="WP_146785319.1">
    <property type="nucleotide sequence ID" value="NZ_CP042434.1"/>
</dbReference>
<dbReference type="Proteomes" id="UP000321291">
    <property type="component" value="Chromosome"/>
</dbReference>
<gene>
    <name evidence="2" type="ORF">FSB73_17880</name>
</gene>
<dbReference type="InterPro" id="IPR041700">
    <property type="entry name" value="OMP_b-brl_3"/>
</dbReference>
<proteinExistence type="predicted"/>
<reference evidence="2 3" key="1">
    <citation type="journal article" date="2017" name="Int. J. Syst. Evol. Microbiol.">
        <title>Arachidicoccus ginsenosidivorans sp. nov., with ginsenoside-converting activity isolated from ginseng cultivating soil.</title>
        <authorList>
            <person name="Siddiqi M.Z."/>
            <person name="Aslam Z."/>
            <person name="Im W.T."/>
        </authorList>
    </citation>
    <scope>NUCLEOTIDE SEQUENCE [LARGE SCALE GENOMIC DNA]</scope>
    <source>
        <strain evidence="2 3">Gsoil 809</strain>
    </source>
</reference>
<sequence>MKFIILVIKALLIYLLFILPKTIQGQDALSGIVLDTADNPIDNVLITAQTQKDHQLTLKQTRTNQKGEFNLPITTSTTSVVFQKQGYMTVGFNRGQLNKLLVATHLSVTLPIASQRQLADVTVKSRPPLIEHQLDKVILKVAGSSIEDIGSSLDLLKYGPGIALIDGHIFLNGNQSPEILINGKKLQLTGAARISFLNSLKSSDIEAIEIMAYPPVSFDAAGSGGLINIRLKKKLQQGLTGSLSFRGYQGLGGYPDYTPSVNLSYNKKKFGLQMGVTHDYFKAYFDVGTKRSVVDHSGTGQYSSLAKNIRKVLLESQNLSLFYNLNKHALLGIDLMHTITGGSTITAANSTLKYPESLHNQNGLGHYLEKFHKNFTDLSGNYIYRPDSLGSAFRILSDLALSQDRNFSISNSSYFDDQQNNLKDTSFITHYPSRSIIYTLQSDYKKMLPNARSLFIGFKYTNTGISNNNYGEARLHHEFVLDSSTAFKFKYSEQILAGFLELKGQVAAISYQLGLRGEYSHITGSIYNSLHQDSRHSKAYFNLFPAVFLKKITSQKANNYLMARFSRRIKRPSYYQLNPFQYAIDNYTTSSGNPYLKPQYTNAVALSYTWHNKIDFSLNYTNTTFMISPITSYYADSAKMSRTYQNIGQSDNFYIMITIPIAICSWWQSNNTINTGLNATSSNLFFLKKYYVSAALNQDFTLSKTTSLNLFGSYRYHQMWANTLYDPNWQVDISFRKKLLDGKLVMSLGVDDLLNTYGKSKSRQFFNKNLLLNKRTFQSREIKLSINYRLEIGKQFLHHTIERSNTAEQGRL</sequence>